<gene>
    <name evidence="1" type="ORF">M472_08540</name>
</gene>
<evidence type="ECO:0008006" key="3">
    <source>
        <dbReference type="Google" id="ProtNLM"/>
    </source>
</evidence>
<dbReference type="PATRIC" id="fig|1346330.5.peg.2146"/>
<sequence>MFDPEEIPQIKQAIKECAIVDKNLLEDLRAEANEMRSNVRVIKPRTITTFSLVATDGTNNKLIYNPFYFQIIRVVDSYGNNLCLDVITPTTDTDILSQRQFDDLGNPQTLLGILMKDLGCKTLNDLSPMIPSGKKMRENSTEVSKSWVLTYRDLCEWAVLYNKICYEGFASNTVIVKDGLLRSKIFKYDAANKRPLFVEMMKNINTAIENAYKQKKIKIFFVGLAKHSQVLSRYSLAMQIENIFPTGEPRYAKVPEEMERNSYVWKEYMKRVDGEEEEVDREVNKYSMGELYLVRFGKKSGDPVWAIDLLNSQSSTDAEIFGYLYMDTLDGFPTPHYPACLQKALENAQVVDFDLDILQDEVAQAVKNILPDDKKDIIDYQALGNSSIMNRQS</sequence>
<evidence type="ECO:0000313" key="2">
    <source>
        <dbReference type="Proteomes" id="UP000016584"/>
    </source>
</evidence>
<dbReference type="STRING" id="1346330.M472_08540"/>
<protein>
    <recommendedName>
        <fullName evidence="3">NurA domain-containing protein</fullName>
    </recommendedName>
</protein>
<organism evidence="1 2">
    <name type="scientific">Sphingobacterium paucimobilis HER1398</name>
    <dbReference type="NCBI Taxonomy" id="1346330"/>
    <lineage>
        <taxon>Bacteria</taxon>
        <taxon>Pseudomonadati</taxon>
        <taxon>Bacteroidota</taxon>
        <taxon>Sphingobacteriia</taxon>
        <taxon>Sphingobacteriales</taxon>
        <taxon>Sphingobacteriaceae</taxon>
        <taxon>Sphingobacterium</taxon>
    </lineage>
</organism>
<dbReference type="AlphaFoldDB" id="U2HU55"/>
<keyword evidence="2" id="KW-1185">Reference proteome</keyword>
<comment type="caution">
    <text evidence="1">The sequence shown here is derived from an EMBL/GenBank/DDBJ whole genome shotgun (WGS) entry which is preliminary data.</text>
</comment>
<name>U2HU55_9SPHI</name>
<reference evidence="1 2" key="1">
    <citation type="journal article" date="2013" name="Genome Announc.">
        <title>The Draft Genome Sequence of Sphingomonas paucimobilis Strain HER1398 (Proteobacteria), Host to the Giant PAU Phage, Indicates That It Is a Member of the Genus Sphingobacterium (Bacteroidetes).</title>
        <authorList>
            <person name="White R.A.III."/>
            <person name="Suttle C.A."/>
        </authorList>
    </citation>
    <scope>NUCLEOTIDE SEQUENCE [LARGE SCALE GENOMIC DNA]</scope>
    <source>
        <strain evidence="1 2">HER1398</strain>
    </source>
</reference>
<proteinExistence type="predicted"/>
<accession>U2HU55</accession>
<evidence type="ECO:0000313" key="1">
    <source>
        <dbReference type="EMBL" id="ERJ58815.1"/>
    </source>
</evidence>
<dbReference type="EMBL" id="ATDL01000015">
    <property type="protein sequence ID" value="ERJ58815.1"/>
    <property type="molecule type" value="Genomic_DNA"/>
</dbReference>
<dbReference type="RefSeq" id="WP_021070308.1">
    <property type="nucleotide sequence ID" value="NZ_ATDL01000015.1"/>
</dbReference>
<dbReference type="eggNOG" id="COG1630">
    <property type="taxonomic scope" value="Bacteria"/>
</dbReference>
<dbReference type="Proteomes" id="UP000016584">
    <property type="component" value="Unassembled WGS sequence"/>
</dbReference>
<dbReference type="OrthoDB" id="9147053at2"/>